<evidence type="ECO:0000259" key="11">
    <source>
        <dbReference type="PROSITE" id="PS51192"/>
    </source>
</evidence>
<dbReference type="NCBIfam" id="TIGR01587">
    <property type="entry name" value="cas3_core"/>
    <property type="match status" value="1"/>
</dbReference>
<evidence type="ECO:0000313" key="15">
    <source>
        <dbReference type="Proteomes" id="UP000515369"/>
    </source>
</evidence>
<dbReference type="GO" id="GO:0003724">
    <property type="term" value="F:RNA helicase activity"/>
    <property type="evidence" value="ECO:0007669"/>
    <property type="project" value="TreeGrafter"/>
</dbReference>
<evidence type="ECO:0000256" key="1">
    <source>
        <dbReference type="ARBA" id="ARBA00006847"/>
    </source>
</evidence>
<dbReference type="NCBIfam" id="TIGR01596">
    <property type="entry name" value="cas3_HD"/>
    <property type="match status" value="1"/>
</dbReference>
<dbReference type="InterPro" id="IPR006675">
    <property type="entry name" value="HDIG_dom"/>
</dbReference>
<dbReference type="PROSITE" id="PS51643">
    <property type="entry name" value="HD_CAS3"/>
    <property type="match status" value="1"/>
</dbReference>
<dbReference type="SUPFAM" id="SSF109604">
    <property type="entry name" value="HD-domain/PDEase-like"/>
    <property type="match status" value="1"/>
</dbReference>
<organism evidence="14 15">
    <name type="scientific">Spirosoma foliorum</name>
    <dbReference type="NCBI Taxonomy" id="2710596"/>
    <lineage>
        <taxon>Bacteria</taxon>
        <taxon>Pseudomonadati</taxon>
        <taxon>Bacteroidota</taxon>
        <taxon>Cytophagia</taxon>
        <taxon>Cytophagales</taxon>
        <taxon>Cytophagaceae</taxon>
        <taxon>Spirosoma</taxon>
    </lineage>
</organism>
<dbReference type="EMBL" id="CP059732">
    <property type="protein sequence ID" value="QMW06732.1"/>
    <property type="molecule type" value="Genomic_DNA"/>
</dbReference>
<dbReference type="GO" id="GO:0005829">
    <property type="term" value="C:cytosol"/>
    <property type="evidence" value="ECO:0007669"/>
    <property type="project" value="TreeGrafter"/>
</dbReference>
<dbReference type="GO" id="GO:0046872">
    <property type="term" value="F:metal ion binding"/>
    <property type="evidence" value="ECO:0007669"/>
    <property type="project" value="UniProtKB-KW"/>
</dbReference>
<keyword evidence="15" id="KW-1185">Reference proteome</keyword>
<evidence type="ECO:0000256" key="8">
    <source>
        <dbReference type="ARBA" id="ARBA00022840"/>
    </source>
</evidence>
<keyword evidence="7" id="KW-0347">Helicase</keyword>
<keyword evidence="6" id="KW-0378">Hydrolase</keyword>
<dbReference type="Pfam" id="PF22590">
    <property type="entry name" value="Cas3-like_C_2"/>
    <property type="match status" value="1"/>
</dbReference>
<dbReference type="GO" id="GO:0005524">
    <property type="term" value="F:ATP binding"/>
    <property type="evidence" value="ECO:0007669"/>
    <property type="project" value="UniProtKB-KW"/>
</dbReference>
<dbReference type="Gene3D" id="3.40.50.300">
    <property type="entry name" value="P-loop containing nucleotide triphosphate hydrolases"/>
    <property type="match status" value="2"/>
</dbReference>
<gene>
    <name evidence="14" type="primary">cas3</name>
    <name evidence="14" type="ORF">H3H32_18485</name>
</gene>
<dbReference type="Pfam" id="PF18019">
    <property type="entry name" value="Cas3_HD"/>
    <property type="match status" value="1"/>
</dbReference>
<dbReference type="AlphaFoldDB" id="A0A7G5H6J0"/>
<dbReference type="PROSITE" id="PS51194">
    <property type="entry name" value="HELICASE_CTER"/>
    <property type="match status" value="1"/>
</dbReference>
<dbReference type="GO" id="GO:0004518">
    <property type="term" value="F:nuclease activity"/>
    <property type="evidence" value="ECO:0007669"/>
    <property type="project" value="UniProtKB-KW"/>
</dbReference>
<dbReference type="InterPro" id="IPR011545">
    <property type="entry name" value="DEAD/DEAH_box_helicase_dom"/>
</dbReference>
<dbReference type="SUPFAM" id="SSF52540">
    <property type="entry name" value="P-loop containing nucleoside triphosphate hydrolases"/>
    <property type="match status" value="1"/>
</dbReference>
<dbReference type="InterPro" id="IPR038257">
    <property type="entry name" value="CRISPR-assoc_Cas3_HD_sf"/>
</dbReference>
<evidence type="ECO:0000313" key="14">
    <source>
        <dbReference type="EMBL" id="QMW06732.1"/>
    </source>
</evidence>
<evidence type="ECO:0000256" key="3">
    <source>
        <dbReference type="ARBA" id="ARBA00022722"/>
    </source>
</evidence>
<reference evidence="14 15" key="1">
    <citation type="submission" date="2020-07" db="EMBL/GenBank/DDBJ databases">
        <title>Spirosoma foliorum sp. nov., isolated from the leaves on the Nejang mountain Korea, Republic of.</title>
        <authorList>
            <person name="Ho H."/>
            <person name="Lee Y.-J."/>
            <person name="Nurcahyanto D.-A."/>
            <person name="Kim S.-G."/>
        </authorList>
    </citation>
    <scope>NUCLEOTIDE SEQUENCE [LARGE SCALE GENOMIC DNA]</scope>
    <source>
        <strain evidence="14 15">PL0136</strain>
    </source>
</reference>
<dbReference type="InterPro" id="IPR001650">
    <property type="entry name" value="Helicase_C-like"/>
</dbReference>
<protein>
    <submittedName>
        <fullName evidence="14">CRISPR-associated helicase Cas3</fullName>
    </submittedName>
</protein>
<keyword evidence="8" id="KW-0067">ATP-binding</keyword>
<evidence type="ECO:0000256" key="7">
    <source>
        <dbReference type="ARBA" id="ARBA00022806"/>
    </source>
</evidence>
<evidence type="ECO:0000256" key="10">
    <source>
        <dbReference type="ARBA" id="ARBA00038437"/>
    </source>
</evidence>
<feature type="domain" description="Helicase C-terminal" evidence="12">
    <location>
        <begin position="456"/>
        <end position="611"/>
    </location>
</feature>
<dbReference type="PANTHER" id="PTHR47959:SF16">
    <property type="entry name" value="CRISPR-ASSOCIATED NUCLEASE_HELICASE CAS3-RELATED"/>
    <property type="match status" value="1"/>
</dbReference>
<name>A0A7G5H6J0_9BACT</name>
<keyword evidence="4" id="KW-0479">Metal-binding</keyword>
<keyword evidence="3" id="KW-0540">Nuclease</keyword>
<evidence type="ECO:0000256" key="9">
    <source>
        <dbReference type="ARBA" id="ARBA00023118"/>
    </source>
</evidence>
<dbReference type="SMART" id="SM00487">
    <property type="entry name" value="DEXDc"/>
    <property type="match status" value="1"/>
</dbReference>
<proteinExistence type="inferred from homology"/>
<evidence type="ECO:0000259" key="12">
    <source>
        <dbReference type="PROSITE" id="PS51194"/>
    </source>
</evidence>
<dbReference type="SMART" id="SM00490">
    <property type="entry name" value="HELICc"/>
    <property type="match status" value="1"/>
</dbReference>
<comment type="similarity">
    <text evidence="2">In the central section; belongs to the CRISPR-associated helicase Cas3 family.</text>
</comment>
<dbReference type="InterPro" id="IPR014001">
    <property type="entry name" value="Helicase_ATP-bd"/>
</dbReference>
<dbReference type="Pfam" id="PF00270">
    <property type="entry name" value="DEAD"/>
    <property type="match status" value="1"/>
</dbReference>
<feature type="domain" description="HD Cas3-type" evidence="13">
    <location>
        <begin position="8"/>
        <end position="205"/>
    </location>
</feature>
<dbReference type="Gene3D" id="1.10.3210.30">
    <property type="match status" value="1"/>
</dbReference>
<dbReference type="InterPro" id="IPR054712">
    <property type="entry name" value="Cas3-like_dom"/>
</dbReference>
<comment type="similarity">
    <text evidence="10">Belongs to the DEAD box helicase family.</text>
</comment>
<evidence type="ECO:0000256" key="4">
    <source>
        <dbReference type="ARBA" id="ARBA00022723"/>
    </source>
</evidence>
<dbReference type="Proteomes" id="UP000515369">
    <property type="component" value="Chromosome"/>
</dbReference>
<dbReference type="InterPro" id="IPR006474">
    <property type="entry name" value="Helicase_Cas3_CRISPR-ass_core"/>
</dbReference>
<dbReference type="PROSITE" id="PS51192">
    <property type="entry name" value="HELICASE_ATP_BIND_1"/>
    <property type="match status" value="1"/>
</dbReference>
<dbReference type="PANTHER" id="PTHR47959">
    <property type="entry name" value="ATP-DEPENDENT RNA HELICASE RHLE-RELATED"/>
    <property type="match status" value="1"/>
</dbReference>
<dbReference type="NCBIfam" id="TIGR00277">
    <property type="entry name" value="HDIG"/>
    <property type="match status" value="1"/>
</dbReference>
<dbReference type="RefSeq" id="WP_182464126.1">
    <property type="nucleotide sequence ID" value="NZ_CP059732.1"/>
</dbReference>
<evidence type="ECO:0000256" key="5">
    <source>
        <dbReference type="ARBA" id="ARBA00022741"/>
    </source>
</evidence>
<keyword evidence="5" id="KW-0547">Nucleotide-binding</keyword>
<dbReference type="GO" id="GO:0003676">
    <property type="term" value="F:nucleic acid binding"/>
    <property type="evidence" value="ECO:0007669"/>
    <property type="project" value="InterPro"/>
</dbReference>
<keyword evidence="9" id="KW-0051">Antiviral defense</keyword>
<dbReference type="CDD" id="cd09641">
    <property type="entry name" value="Cas3''_I"/>
    <property type="match status" value="1"/>
</dbReference>
<evidence type="ECO:0000256" key="6">
    <source>
        <dbReference type="ARBA" id="ARBA00022801"/>
    </source>
</evidence>
<feature type="domain" description="Helicase ATP-binding" evidence="11">
    <location>
        <begin position="241"/>
        <end position="427"/>
    </location>
</feature>
<dbReference type="InterPro" id="IPR027417">
    <property type="entry name" value="P-loop_NTPase"/>
</dbReference>
<accession>A0A7G5H6J0</accession>
<dbReference type="GO" id="GO:0051607">
    <property type="term" value="P:defense response to virus"/>
    <property type="evidence" value="ECO:0007669"/>
    <property type="project" value="UniProtKB-KW"/>
</dbReference>
<dbReference type="GO" id="GO:0016787">
    <property type="term" value="F:hydrolase activity"/>
    <property type="evidence" value="ECO:0007669"/>
    <property type="project" value="UniProtKB-KW"/>
</dbReference>
<evidence type="ECO:0000259" key="13">
    <source>
        <dbReference type="PROSITE" id="PS51643"/>
    </source>
</evidence>
<dbReference type="InterPro" id="IPR050079">
    <property type="entry name" value="DEAD_box_RNA_helicase"/>
</dbReference>
<evidence type="ECO:0000256" key="2">
    <source>
        <dbReference type="ARBA" id="ARBA00009046"/>
    </source>
</evidence>
<comment type="similarity">
    <text evidence="1">In the N-terminal section; belongs to the CRISPR-associated nuclease Cas3-HD family.</text>
</comment>
<dbReference type="KEGG" id="sfol:H3H32_18485"/>
<dbReference type="InterPro" id="IPR006483">
    <property type="entry name" value="CRISPR-assoc_Cas3_HD"/>
</dbReference>
<sequence>MELLAKSPEQGGLTLLQHTQHVVDCILKMAREYGFNTRLARLGAVLHDLGKAHPYFQRVLQGKIGKIENDESDPHRHEISSLLFLPLFDRRDWPILIDTVVAHHKSLKSLQNNNASRRGLNDLKRDFGPNDVFLRHADYTYSGCHEVWEVWSARVEPVVKAFKVNYRLISREEAREAFDYAIEYCKSRPTGRSRWRGLLMSADHFASEHMHEAKSLLNSYYKRPNLTYYSRQSDLHPLSLLPTDRRNRHTLVIAPTGAGKTDFLLRRCLGRVVYTLPFQASINAMYLRVNENLNKKDGKWLPRNEQTDVRRAHASSQIRLRDEKGKQIEEEQFRQRNPGASIKVTTPHQLASIVFKTSGHEAAALDVADCDVILDEVHVYDNLARAMTLELVKELVRLGCRVHIGTATIPDDLKQHFINALGGSRRVYQVQLKKRALTKFNRHEVSKLLDETSARALVKKVVTGENKERVLFVANRVKLAQERYQWAQKELPNVPVLLVHSRFRRCDRADLESLIDVFDKSEGPCVVIATQVVEVSLDISFDRLVTDAAPLDSLIQRFGRIHRRRTSDTIGTYKPVHVIAPATTDKDIQPYDADVVRRSFDLLPDGLLRETELQQLINQVYDKITVPPIDVHTAPIWELCHRPKSYLIAALEIDGAVCILAKDRETYLKPKGINRQELEIPVPWKSIAAFVAAKTFPPLEAGNYPYVIPDNLYQYDPEGITLGLVLPDKPESVRAGASSTTAKRMI</sequence>